<name>A0A0G0LKJ3_9BACT</name>
<evidence type="ECO:0000313" key="2">
    <source>
        <dbReference type="EMBL" id="KKQ91542.1"/>
    </source>
</evidence>
<dbReference type="Proteomes" id="UP000034774">
    <property type="component" value="Unassembled WGS sequence"/>
</dbReference>
<reference evidence="2 3" key="1">
    <citation type="journal article" date="2015" name="Nature">
        <title>rRNA introns, odd ribosomes, and small enigmatic genomes across a large radiation of phyla.</title>
        <authorList>
            <person name="Brown C.T."/>
            <person name="Hug L.A."/>
            <person name="Thomas B.C."/>
            <person name="Sharon I."/>
            <person name="Castelle C.J."/>
            <person name="Singh A."/>
            <person name="Wilkins M.J."/>
            <person name="Williams K.H."/>
            <person name="Banfield J.F."/>
        </authorList>
    </citation>
    <scope>NUCLEOTIDE SEQUENCE [LARGE SCALE GENOMIC DNA]</scope>
</reference>
<keyword evidence="1" id="KW-1133">Transmembrane helix</keyword>
<organism evidence="2 3">
    <name type="scientific">Candidatus Woesebacteria bacterium GW2011_GWB1_39_10</name>
    <dbReference type="NCBI Taxonomy" id="1618572"/>
    <lineage>
        <taxon>Bacteria</taxon>
        <taxon>Candidatus Woeseibacteriota</taxon>
    </lineage>
</organism>
<dbReference type="AlphaFoldDB" id="A0A0G0LKJ3"/>
<proteinExistence type="predicted"/>
<dbReference type="EMBL" id="LBVU01000006">
    <property type="protein sequence ID" value="KKQ91542.1"/>
    <property type="molecule type" value="Genomic_DNA"/>
</dbReference>
<sequence>MSTIENLEKEMEKIKARNTRVEDDKAWETSWTRRIFIFVSTYVLVSILFIVIGVSKPFLSAIIPAAAYLVSTLSLGVLKSWWLSKKK</sequence>
<comment type="caution">
    <text evidence="2">The sequence shown here is derived from an EMBL/GenBank/DDBJ whole genome shotgun (WGS) entry which is preliminary data.</text>
</comment>
<gene>
    <name evidence="2" type="ORF">UT17_C0006G0017</name>
</gene>
<evidence type="ECO:0000313" key="3">
    <source>
        <dbReference type="Proteomes" id="UP000034774"/>
    </source>
</evidence>
<feature type="transmembrane region" description="Helical" evidence="1">
    <location>
        <begin position="58"/>
        <end position="78"/>
    </location>
</feature>
<dbReference type="STRING" id="1618572.UT17_C0006G0017"/>
<keyword evidence="1" id="KW-0472">Membrane</keyword>
<protein>
    <submittedName>
        <fullName evidence="2">Uncharacterized protein</fullName>
    </submittedName>
</protein>
<evidence type="ECO:0000256" key="1">
    <source>
        <dbReference type="SAM" id="Phobius"/>
    </source>
</evidence>
<keyword evidence="1" id="KW-0812">Transmembrane</keyword>
<accession>A0A0G0LKJ3</accession>
<feature type="transmembrane region" description="Helical" evidence="1">
    <location>
        <begin position="35"/>
        <end position="52"/>
    </location>
</feature>